<keyword evidence="1" id="KW-0732">Signal</keyword>
<dbReference type="Gene3D" id="1.25.40.10">
    <property type="entry name" value="Tetratricopeptide repeat domain"/>
    <property type="match status" value="1"/>
</dbReference>
<reference evidence="3" key="1">
    <citation type="submission" date="2022-07" db="EMBL/GenBank/DDBJ databases">
        <title>Parvularcula maris sp. nov., an algicidal bacterium isolated from seawater.</title>
        <authorList>
            <person name="Li F."/>
        </authorList>
    </citation>
    <scope>NUCLEOTIDE SEQUENCE</scope>
    <source>
        <strain evidence="3">BGMRC 0090</strain>
    </source>
</reference>
<dbReference type="RefSeq" id="WP_256620536.1">
    <property type="nucleotide sequence ID" value="NZ_JANIBC010000023.1"/>
</dbReference>
<dbReference type="PANTHER" id="PTHR34385:SF1">
    <property type="entry name" value="PEPTIDOGLYCAN L-ALANYL-D-GLUTAMATE ENDOPEPTIDASE CWLK"/>
    <property type="match status" value="1"/>
</dbReference>
<dbReference type="PANTHER" id="PTHR34385">
    <property type="entry name" value="D-ALANYL-D-ALANINE CARBOXYPEPTIDASE"/>
    <property type="match status" value="1"/>
</dbReference>
<evidence type="ECO:0000313" key="3">
    <source>
        <dbReference type="EMBL" id="MCQ8186599.1"/>
    </source>
</evidence>
<dbReference type="Gene3D" id="3.30.1380.10">
    <property type="match status" value="1"/>
</dbReference>
<organism evidence="3 4">
    <name type="scientific">Parvularcula maris</name>
    <dbReference type="NCBI Taxonomy" id="2965077"/>
    <lineage>
        <taxon>Bacteria</taxon>
        <taxon>Pseudomonadati</taxon>
        <taxon>Pseudomonadota</taxon>
        <taxon>Alphaproteobacteria</taxon>
        <taxon>Parvularculales</taxon>
        <taxon>Parvularculaceae</taxon>
        <taxon>Parvularcula</taxon>
    </lineage>
</organism>
<keyword evidence="3" id="KW-0121">Carboxypeptidase</keyword>
<sequence>MKGRSVLLCSFGGLAAAYAALYQGTTRFDADAAWSRFEALESAGYEARAVGHGDRALNLLAKQRPEASHFADALRVANAHYRGGEARSAVSGYTAALSSTEASRLSENQRVELRRRIAELDLAAGEAAQPALIAAGFLDAAGDAVARHTDDHEEAGEENPFIALVDAMRPGFTDALPADGRGLELDAAGQDSLEIAAAMTKVGGYYALQADGAYAAAGLLSAAHQIHLRELGPNEESTVQTALLLAPVYERIDRLGDAESLYEQVFQAQERAKGSNNPELSLYIRLLAGIYEKQGRLTEAEALNRHMRQIFRDAFGARRYAANRSRDRLFAINRPVSLSFPLEAEYIPPDLVRASAYEVPMSKPSHVEEMQMRLAEVDGSTMPKSLAGLLEACSTPDERLSLRSAYRSHRTQQLLHRINGDKGTVAHPGTSEHQLGLAADIDVNRRFMRATDKAYACFERTAWQHGFILSFPQGNTYLPGADSFEPWHWRFVGERTALLYREIGPWGRPQEFLAALPCYEERALSGLFVDRERGDVCFESLAMGSGKEGTDS</sequence>
<proteinExistence type="predicted"/>
<dbReference type="InterPro" id="IPR009045">
    <property type="entry name" value="Zn_M74/Hedgehog-like"/>
</dbReference>
<protein>
    <submittedName>
        <fullName evidence="3">D-alanyl-D-alanine carboxypeptidase family protein</fullName>
    </submittedName>
</protein>
<keyword evidence="3" id="KW-0645">Protease</keyword>
<dbReference type="InterPro" id="IPR011990">
    <property type="entry name" value="TPR-like_helical_dom_sf"/>
</dbReference>
<dbReference type="AlphaFoldDB" id="A0A9X2RIZ5"/>
<name>A0A9X2RIZ5_9PROT</name>
<evidence type="ECO:0000313" key="4">
    <source>
        <dbReference type="Proteomes" id="UP001142610"/>
    </source>
</evidence>
<dbReference type="GO" id="GO:0006508">
    <property type="term" value="P:proteolysis"/>
    <property type="evidence" value="ECO:0007669"/>
    <property type="project" value="InterPro"/>
</dbReference>
<dbReference type="InterPro" id="IPR052179">
    <property type="entry name" value="DD-CPase-like"/>
</dbReference>
<gene>
    <name evidence="3" type="ORF">NOG11_14545</name>
</gene>
<comment type="caution">
    <text evidence="3">The sequence shown here is derived from an EMBL/GenBank/DDBJ whole genome shotgun (WGS) entry which is preliminary data.</text>
</comment>
<keyword evidence="3" id="KW-0378">Hydrolase</keyword>
<dbReference type="GO" id="GO:0004180">
    <property type="term" value="F:carboxypeptidase activity"/>
    <property type="evidence" value="ECO:0007669"/>
    <property type="project" value="UniProtKB-KW"/>
</dbReference>
<dbReference type="SUPFAM" id="SSF55166">
    <property type="entry name" value="Hedgehog/DD-peptidase"/>
    <property type="match status" value="1"/>
</dbReference>
<feature type="signal peptide" evidence="1">
    <location>
        <begin position="1"/>
        <end position="19"/>
    </location>
</feature>
<keyword evidence="4" id="KW-1185">Reference proteome</keyword>
<feature type="domain" description="D-alanyl-D-alanine carboxypeptidase-like core" evidence="2">
    <location>
        <begin position="384"/>
        <end position="493"/>
    </location>
</feature>
<dbReference type="Proteomes" id="UP001142610">
    <property type="component" value="Unassembled WGS sequence"/>
</dbReference>
<dbReference type="Pfam" id="PF02557">
    <property type="entry name" value="VanY"/>
    <property type="match status" value="1"/>
</dbReference>
<accession>A0A9X2RIZ5</accession>
<evidence type="ECO:0000256" key="1">
    <source>
        <dbReference type="SAM" id="SignalP"/>
    </source>
</evidence>
<evidence type="ECO:0000259" key="2">
    <source>
        <dbReference type="Pfam" id="PF02557"/>
    </source>
</evidence>
<feature type="chain" id="PRO_5040840874" evidence="1">
    <location>
        <begin position="20"/>
        <end position="552"/>
    </location>
</feature>
<dbReference type="Pfam" id="PF13424">
    <property type="entry name" value="TPR_12"/>
    <property type="match status" value="1"/>
</dbReference>
<dbReference type="InterPro" id="IPR003709">
    <property type="entry name" value="VanY-like_core_dom"/>
</dbReference>
<dbReference type="EMBL" id="JANIBC010000023">
    <property type="protein sequence ID" value="MCQ8186599.1"/>
    <property type="molecule type" value="Genomic_DNA"/>
</dbReference>
<dbReference type="SUPFAM" id="SSF48452">
    <property type="entry name" value="TPR-like"/>
    <property type="match status" value="1"/>
</dbReference>